<comment type="caution">
    <text evidence="2">The sequence shown here is derived from an EMBL/GenBank/DDBJ whole genome shotgun (WGS) entry which is preliminary data.</text>
</comment>
<dbReference type="EMBL" id="LGEX01000099">
    <property type="protein sequence ID" value="KUK05581.1"/>
    <property type="molecule type" value="Genomic_DNA"/>
</dbReference>
<name>A0A101DDY5_ARCFL</name>
<proteinExistence type="predicted"/>
<dbReference type="SMART" id="SM00748">
    <property type="entry name" value="HEPN"/>
    <property type="match status" value="1"/>
</dbReference>
<reference evidence="2" key="1">
    <citation type="journal article" date="2015" name="MBio">
        <title>Genome-resolved metagenomic analysis reveals roles for candidate phyla and other microbial community members in biogeochemical transformations in oil reservoirs.</title>
        <authorList>
            <person name="Hu P."/>
            <person name="Tom L."/>
            <person name="Singh A."/>
            <person name="Thomas B.C."/>
            <person name="Baker B.J."/>
            <person name="Piceno Y.M."/>
            <person name="Andersen G.L."/>
            <person name="Banfield J.F."/>
        </authorList>
    </citation>
    <scope>NUCLEOTIDE SEQUENCE [LARGE SCALE GENOMIC DNA]</scope>
    <source>
        <strain evidence="3">49_2300</strain>
        <strain evidence="2">49_95</strain>
    </source>
</reference>
<feature type="domain" description="HEPN" evidence="1">
    <location>
        <begin position="5"/>
        <end position="108"/>
    </location>
</feature>
<organism evidence="2 5">
    <name type="scientific">Archaeoglobus fulgidus</name>
    <dbReference type="NCBI Taxonomy" id="2234"/>
    <lineage>
        <taxon>Archaea</taxon>
        <taxon>Methanobacteriati</taxon>
        <taxon>Methanobacteriota</taxon>
        <taxon>Archaeoglobi</taxon>
        <taxon>Archaeoglobales</taxon>
        <taxon>Archaeoglobaceae</taxon>
        <taxon>Archaeoglobus</taxon>
    </lineage>
</organism>
<dbReference type="PATRIC" id="fig|2234.6.peg.1395"/>
<evidence type="ECO:0000313" key="2">
    <source>
        <dbReference type="EMBL" id="KUJ93816.1"/>
    </source>
</evidence>
<dbReference type="Gene3D" id="1.20.120.330">
    <property type="entry name" value="Nucleotidyltransferases domain 2"/>
    <property type="match status" value="1"/>
</dbReference>
<reference evidence="4 5" key="2">
    <citation type="journal article" date="2015" name="MBio">
        <title>Genome-Resolved Metagenomic Analysis Reveals Roles for Candidate Phyla and Other Microbial Community Members in Biogeochemical Transformations in Oil Reservoirs.</title>
        <authorList>
            <person name="Hu P."/>
            <person name="Tom L."/>
            <person name="Singh A."/>
            <person name="Thomas B.C."/>
            <person name="Baker B.J."/>
            <person name="Piceno Y.M."/>
            <person name="Andersen G.L."/>
            <person name="Banfield J.F."/>
        </authorList>
    </citation>
    <scope>NUCLEOTIDE SEQUENCE [LARGE SCALE GENOMIC DNA]</scope>
</reference>
<dbReference type="Proteomes" id="UP000054307">
    <property type="component" value="Unassembled WGS sequence"/>
</dbReference>
<protein>
    <recommendedName>
        <fullName evidence="1">HEPN domain-containing protein</fullName>
    </recommendedName>
</protein>
<dbReference type="AlphaFoldDB" id="A0A101DDY5"/>
<evidence type="ECO:0000313" key="3">
    <source>
        <dbReference type="EMBL" id="KUK05581.1"/>
    </source>
</evidence>
<dbReference type="EMBL" id="LGEQ01000014">
    <property type="protein sequence ID" value="KUJ93816.1"/>
    <property type="molecule type" value="Genomic_DNA"/>
</dbReference>
<dbReference type="Pfam" id="PF05168">
    <property type="entry name" value="HEPN"/>
    <property type="match status" value="1"/>
</dbReference>
<dbReference type="SUPFAM" id="SSF81593">
    <property type="entry name" value="Nucleotidyltransferase substrate binding subunit/domain"/>
    <property type="match status" value="1"/>
</dbReference>
<dbReference type="InterPro" id="IPR007842">
    <property type="entry name" value="HEPN_dom"/>
</dbReference>
<dbReference type="Proteomes" id="UP000054015">
    <property type="component" value="Unassembled WGS sequence"/>
</dbReference>
<sequence>MEFLKNKALRFYSKALESFDKGEYDFTMFFVEQTVQLAIKYLIARRFGEIPKTHNLRILFEIAEQEEFYRNNLDVLREIELAYTASRYFDVEYSKEIAEKSLSVAKKVIDLL</sequence>
<evidence type="ECO:0000313" key="4">
    <source>
        <dbReference type="Proteomes" id="UP000054015"/>
    </source>
</evidence>
<dbReference type="OMA" id="YFDVEYS"/>
<dbReference type="PROSITE" id="PS50910">
    <property type="entry name" value="HEPN"/>
    <property type="match status" value="1"/>
</dbReference>
<accession>A0A101DDY5</accession>
<evidence type="ECO:0000313" key="5">
    <source>
        <dbReference type="Proteomes" id="UP000054307"/>
    </source>
</evidence>
<evidence type="ECO:0000259" key="1">
    <source>
        <dbReference type="PROSITE" id="PS50910"/>
    </source>
</evidence>
<gene>
    <name evidence="2" type="ORF">XD40_0947</name>
    <name evidence="3" type="ORF">XD48_2185</name>
</gene>